<evidence type="ECO:0000256" key="1">
    <source>
        <dbReference type="ARBA" id="ARBA00007698"/>
    </source>
</evidence>
<organism evidence="9 10">
    <name type="scientific">candidate division GN15 bacterium</name>
    <dbReference type="NCBI Taxonomy" id="2072418"/>
    <lineage>
        <taxon>Bacteria</taxon>
        <taxon>candidate division GN15</taxon>
    </lineage>
</organism>
<dbReference type="HAMAP" id="MF_00382">
    <property type="entry name" value="Ribosomal_bL20"/>
    <property type="match status" value="1"/>
</dbReference>
<proteinExistence type="inferred from homology"/>
<keyword evidence="3 7" id="KW-0694">RNA-binding</keyword>
<dbReference type="CDD" id="cd07026">
    <property type="entry name" value="Ribosomal_L20"/>
    <property type="match status" value="1"/>
</dbReference>
<protein>
    <recommendedName>
        <fullName evidence="6 7">Large ribosomal subunit protein bL20</fullName>
    </recommendedName>
</protein>
<dbReference type="GO" id="GO:0019843">
    <property type="term" value="F:rRNA binding"/>
    <property type="evidence" value="ECO:0007669"/>
    <property type="project" value="UniProtKB-UniRule"/>
</dbReference>
<name>A0A855X0S4_9BACT</name>
<dbReference type="PROSITE" id="PS00937">
    <property type="entry name" value="RIBOSOMAL_L20"/>
    <property type="match status" value="1"/>
</dbReference>
<dbReference type="GO" id="GO:0000027">
    <property type="term" value="P:ribosomal large subunit assembly"/>
    <property type="evidence" value="ECO:0007669"/>
    <property type="project" value="UniProtKB-UniRule"/>
</dbReference>
<dbReference type="InterPro" id="IPR005813">
    <property type="entry name" value="Ribosomal_bL20"/>
</dbReference>
<evidence type="ECO:0000256" key="4">
    <source>
        <dbReference type="ARBA" id="ARBA00022980"/>
    </source>
</evidence>
<dbReference type="PRINTS" id="PR00062">
    <property type="entry name" value="RIBOSOMALL20"/>
</dbReference>
<dbReference type="PANTHER" id="PTHR10986">
    <property type="entry name" value="39S RIBOSOMAL PROTEIN L20"/>
    <property type="match status" value="1"/>
</dbReference>
<dbReference type="Proteomes" id="UP000250918">
    <property type="component" value="Unassembled WGS sequence"/>
</dbReference>
<dbReference type="NCBIfam" id="TIGR01032">
    <property type="entry name" value="rplT_bact"/>
    <property type="match status" value="1"/>
</dbReference>
<dbReference type="GO" id="GO:1990904">
    <property type="term" value="C:ribonucleoprotein complex"/>
    <property type="evidence" value="ECO:0007669"/>
    <property type="project" value="UniProtKB-KW"/>
</dbReference>
<accession>A0A855X0S4</accession>
<reference evidence="9 10" key="1">
    <citation type="journal article" date="2018" name="ISME J.">
        <title>A methanotrophic archaeon couples anaerobic oxidation of methane to Fe(III) reduction.</title>
        <authorList>
            <person name="Cai C."/>
            <person name="Leu A.O."/>
            <person name="Xie G.J."/>
            <person name="Guo J."/>
            <person name="Feng Y."/>
            <person name="Zhao J.X."/>
            <person name="Tyson G.W."/>
            <person name="Yuan Z."/>
            <person name="Hu S."/>
        </authorList>
    </citation>
    <scope>NUCLEOTIDE SEQUENCE [LARGE SCALE GENOMIC DNA]</scope>
    <source>
        <strain evidence="9">FeB_12</strain>
    </source>
</reference>
<dbReference type="Gene3D" id="6.10.160.10">
    <property type="match status" value="1"/>
</dbReference>
<evidence type="ECO:0000256" key="5">
    <source>
        <dbReference type="ARBA" id="ARBA00023274"/>
    </source>
</evidence>
<dbReference type="SUPFAM" id="SSF74731">
    <property type="entry name" value="Ribosomal protein L20"/>
    <property type="match status" value="1"/>
</dbReference>
<evidence type="ECO:0000256" key="3">
    <source>
        <dbReference type="ARBA" id="ARBA00022884"/>
    </source>
</evidence>
<evidence type="ECO:0000313" key="9">
    <source>
        <dbReference type="EMBL" id="PWB71585.1"/>
    </source>
</evidence>
<dbReference type="GO" id="GO:0005840">
    <property type="term" value="C:ribosome"/>
    <property type="evidence" value="ECO:0007669"/>
    <property type="project" value="UniProtKB-KW"/>
</dbReference>
<dbReference type="InterPro" id="IPR049946">
    <property type="entry name" value="RIBOSOMAL_L20_CS"/>
</dbReference>
<dbReference type="InterPro" id="IPR035566">
    <property type="entry name" value="Ribosomal_protein_bL20_C"/>
</dbReference>
<dbReference type="EMBL" id="PQAP01000109">
    <property type="protein sequence ID" value="PWB71585.1"/>
    <property type="molecule type" value="Genomic_DNA"/>
</dbReference>
<keyword evidence="4 7" id="KW-0689">Ribosomal protein</keyword>
<dbReference type="GO" id="GO:0003735">
    <property type="term" value="F:structural constituent of ribosome"/>
    <property type="evidence" value="ECO:0007669"/>
    <property type="project" value="InterPro"/>
</dbReference>
<dbReference type="Gene3D" id="1.10.1900.20">
    <property type="entry name" value="Ribosomal protein L20"/>
    <property type="match status" value="1"/>
</dbReference>
<dbReference type="GO" id="GO:0006412">
    <property type="term" value="P:translation"/>
    <property type="evidence" value="ECO:0007669"/>
    <property type="project" value="InterPro"/>
</dbReference>
<evidence type="ECO:0000256" key="7">
    <source>
        <dbReference type="HAMAP-Rule" id="MF_00382"/>
    </source>
</evidence>
<sequence length="116" mass="13091">MPRAKNNVAAKRRHKKVLKRASGAFGGRSRLYRSALETVHRGMRYSWRDRRAKKREFRALWITRISAACKLCGINYSSFMNGLKKAGVTLDRKSLADIAARDMATFTTLANMAAGK</sequence>
<dbReference type="FunFam" id="1.10.1900.20:FF:000001">
    <property type="entry name" value="50S ribosomal protein L20"/>
    <property type="match status" value="1"/>
</dbReference>
<evidence type="ECO:0000313" key="10">
    <source>
        <dbReference type="Proteomes" id="UP000250918"/>
    </source>
</evidence>
<keyword evidence="2 7" id="KW-0699">rRNA-binding</keyword>
<comment type="function">
    <text evidence="7 8">Binds directly to 23S ribosomal RNA and is necessary for the in vitro assembly process of the 50S ribosomal subunit. It is not involved in the protein synthesizing functions of that subunit.</text>
</comment>
<evidence type="ECO:0000256" key="8">
    <source>
        <dbReference type="RuleBase" id="RU000560"/>
    </source>
</evidence>
<evidence type="ECO:0000256" key="6">
    <source>
        <dbReference type="ARBA" id="ARBA00035172"/>
    </source>
</evidence>
<evidence type="ECO:0000256" key="2">
    <source>
        <dbReference type="ARBA" id="ARBA00022730"/>
    </source>
</evidence>
<keyword evidence="5 7" id="KW-0687">Ribonucleoprotein</keyword>
<comment type="similarity">
    <text evidence="1 7 8">Belongs to the bacterial ribosomal protein bL20 family.</text>
</comment>
<gene>
    <name evidence="7" type="primary">rplT</name>
    <name evidence="9" type="ORF">C3F09_07630</name>
</gene>
<comment type="caution">
    <text evidence="9">The sequence shown here is derived from an EMBL/GenBank/DDBJ whole genome shotgun (WGS) entry which is preliminary data.</text>
</comment>
<dbReference type="Pfam" id="PF00453">
    <property type="entry name" value="Ribosomal_L20"/>
    <property type="match status" value="1"/>
</dbReference>
<dbReference type="AlphaFoldDB" id="A0A855X0S4"/>